<sequence length="482" mass="53984">MRSHFLQLEAGQANLMGLKTRSGVTFSPYDMIPIYCAKDFDFASLLQQSTRLESEDLEDDNTTCDAAEVAMVEHEASSESEDQRLPKRLRVAIPSSSIAPQIPEAVSLSTSRRHSIRRKKRALRILEEGHVPRSKTHAKYVRSSFPIATSLKSEDLPTTKGAYSATNTKQTAGDRKAWTVDELLREGLSYVHWDGFKDMPLIDSEGRIIAVLVGQPNDSGYAQAVAAVYDAMACEAQATTFHQRDANHRRGDFPALNVGVTYGKGTIKPVTINNHGYSEMVSRLLSNKDLQRLAAFDSASFQLWAPDVYGYYKSHLDPLWAKMPDLRRNFKRSIFTSAAFNFGPNVWTFRHRDAQNCPFGWCAIKGLGPYDSTKGGHLILWELDLVIEFPSGALALIPSATISHSNVPVQPGDSRASFTQYCAGGLFRYVDNGFKTEGELEKMDKERYQEMCEMKKTRWEMGLSLFSKFDDIVKFSSTNVPL</sequence>
<accession>A0A8H5GMT8</accession>
<gene>
    <name evidence="1" type="ORF">D9615_010574</name>
</gene>
<protein>
    <submittedName>
        <fullName evidence="1">Uncharacterized protein</fullName>
    </submittedName>
</protein>
<dbReference type="AlphaFoldDB" id="A0A8H5GMT8"/>
<dbReference type="Proteomes" id="UP000565441">
    <property type="component" value="Unassembled WGS sequence"/>
</dbReference>
<dbReference type="EMBL" id="JAACJP010000064">
    <property type="protein sequence ID" value="KAF5367843.1"/>
    <property type="molecule type" value="Genomic_DNA"/>
</dbReference>
<reference evidence="1 2" key="1">
    <citation type="journal article" date="2020" name="ISME J.">
        <title>Uncovering the hidden diversity of litter-decomposition mechanisms in mushroom-forming fungi.</title>
        <authorList>
            <person name="Floudas D."/>
            <person name="Bentzer J."/>
            <person name="Ahren D."/>
            <person name="Johansson T."/>
            <person name="Persson P."/>
            <person name="Tunlid A."/>
        </authorList>
    </citation>
    <scope>NUCLEOTIDE SEQUENCE [LARGE SCALE GENOMIC DNA]</scope>
    <source>
        <strain evidence="1 2">CBS 661.87</strain>
    </source>
</reference>
<name>A0A8H5GMT8_9AGAR</name>
<comment type="caution">
    <text evidence="1">The sequence shown here is derived from an EMBL/GenBank/DDBJ whole genome shotgun (WGS) entry which is preliminary data.</text>
</comment>
<dbReference type="OrthoDB" id="3020801at2759"/>
<keyword evidence="2" id="KW-1185">Reference proteome</keyword>
<evidence type="ECO:0000313" key="1">
    <source>
        <dbReference type="EMBL" id="KAF5367843.1"/>
    </source>
</evidence>
<proteinExistence type="predicted"/>
<dbReference type="Gene3D" id="3.60.130.30">
    <property type="match status" value="1"/>
</dbReference>
<organism evidence="1 2">
    <name type="scientific">Tricholomella constricta</name>
    <dbReference type="NCBI Taxonomy" id="117010"/>
    <lineage>
        <taxon>Eukaryota</taxon>
        <taxon>Fungi</taxon>
        <taxon>Dikarya</taxon>
        <taxon>Basidiomycota</taxon>
        <taxon>Agaricomycotina</taxon>
        <taxon>Agaricomycetes</taxon>
        <taxon>Agaricomycetidae</taxon>
        <taxon>Agaricales</taxon>
        <taxon>Tricholomatineae</taxon>
        <taxon>Lyophyllaceae</taxon>
        <taxon>Tricholomella</taxon>
    </lineage>
</organism>
<evidence type="ECO:0000313" key="2">
    <source>
        <dbReference type="Proteomes" id="UP000565441"/>
    </source>
</evidence>